<feature type="transmembrane region" description="Helical" evidence="1">
    <location>
        <begin position="41"/>
        <end position="59"/>
    </location>
</feature>
<keyword evidence="2" id="KW-0614">Plasmid</keyword>
<dbReference type="AlphaFoldDB" id="A0A3G1DGN8"/>
<feature type="transmembrane region" description="Helical" evidence="1">
    <location>
        <begin position="12"/>
        <end position="35"/>
    </location>
</feature>
<protein>
    <recommendedName>
        <fullName evidence="3">Transmembrane protein</fullName>
    </recommendedName>
</protein>
<sequence>MDTRPSHSLITRVVVALCVVVMGLLATMAVGAGLVKISPVLIFKGVFLCLVGGALYLMIRACVAAHMEQDEQGAAEVDGSK</sequence>
<organism evidence="2">
    <name type="scientific">Pseudomonas aeruginosa</name>
    <dbReference type="NCBI Taxonomy" id="287"/>
    <lineage>
        <taxon>Bacteria</taxon>
        <taxon>Pseudomonadati</taxon>
        <taxon>Pseudomonadota</taxon>
        <taxon>Gammaproteobacteria</taxon>
        <taxon>Pseudomonadales</taxon>
        <taxon>Pseudomonadaceae</taxon>
        <taxon>Pseudomonas</taxon>
    </lineage>
</organism>
<dbReference type="EMBL" id="KU254577">
    <property type="protein sequence ID" value="AMP35817.1"/>
    <property type="molecule type" value="Genomic_DNA"/>
</dbReference>
<keyword evidence="1" id="KW-1133">Transmembrane helix</keyword>
<evidence type="ECO:0000256" key="1">
    <source>
        <dbReference type="SAM" id="Phobius"/>
    </source>
</evidence>
<geneLocation type="plasmid" evidence="2">
    <name>pHN39-SIM</name>
</geneLocation>
<keyword evidence="1" id="KW-0472">Membrane</keyword>
<evidence type="ECO:0008006" key="3">
    <source>
        <dbReference type="Google" id="ProtNLM"/>
    </source>
</evidence>
<name>A0A3G1DGN8_PSEAI</name>
<evidence type="ECO:0000313" key="2">
    <source>
        <dbReference type="EMBL" id="AMP35817.1"/>
    </source>
</evidence>
<keyword evidence="1" id="KW-0812">Transmembrane</keyword>
<accession>A0A3G1DGN8</accession>
<proteinExistence type="predicted"/>
<reference evidence="2" key="1">
    <citation type="submission" date="2015-12" db="EMBL/GenBank/DDBJ databases">
        <title>The first report of fully sequenced SIM-encoding plasmid pHN39-SIM.</title>
        <authorList>
            <person name="Sun F."/>
            <person name="Zhou D."/>
            <person name="Wang Q."/>
            <person name="Feng J."/>
            <person name="Feng W."/>
            <person name="Luo W."/>
            <person name="Zhang D."/>
            <person name="Chen Y."/>
            <person name="Qiu X."/>
            <person name="Yin Z."/>
            <person name="Chen W."/>
            <person name="Xia P."/>
        </authorList>
    </citation>
    <scope>NUCLEOTIDE SEQUENCE</scope>
    <source>
        <strain evidence="2">HN39</strain>
        <plasmid evidence="2">pHN39-SIM</plasmid>
    </source>
</reference>